<dbReference type="OrthoDB" id="76293at2759"/>
<dbReference type="Pfam" id="PF04389">
    <property type="entry name" value="Peptidase_M28"/>
    <property type="match status" value="1"/>
</dbReference>
<dbReference type="AlphaFoldDB" id="A0A1D2M1J8"/>
<feature type="region of interest" description="Disordered" evidence="1">
    <location>
        <begin position="49"/>
        <end position="68"/>
    </location>
</feature>
<keyword evidence="4" id="KW-1185">Reference proteome</keyword>
<evidence type="ECO:0000259" key="2">
    <source>
        <dbReference type="Pfam" id="PF04389"/>
    </source>
</evidence>
<feature type="compositionally biased region" description="Polar residues" evidence="1">
    <location>
        <begin position="52"/>
        <end position="68"/>
    </location>
</feature>
<dbReference type="Gene3D" id="3.40.630.10">
    <property type="entry name" value="Zn peptidases"/>
    <property type="match status" value="1"/>
</dbReference>
<dbReference type="InterPro" id="IPR007484">
    <property type="entry name" value="Peptidase_M28"/>
</dbReference>
<organism evidence="3 4">
    <name type="scientific">Orchesella cincta</name>
    <name type="common">Springtail</name>
    <name type="synonym">Podura cincta</name>
    <dbReference type="NCBI Taxonomy" id="48709"/>
    <lineage>
        <taxon>Eukaryota</taxon>
        <taxon>Metazoa</taxon>
        <taxon>Ecdysozoa</taxon>
        <taxon>Arthropoda</taxon>
        <taxon>Hexapoda</taxon>
        <taxon>Collembola</taxon>
        <taxon>Entomobryomorpha</taxon>
        <taxon>Entomobryoidea</taxon>
        <taxon>Orchesellidae</taxon>
        <taxon>Orchesellinae</taxon>
        <taxon>Orchesella</taxon>
    </lineage>
</organism>
<dbReference type="GO" id="GO:0004177">
    <property type="term" value="F:aminopeptidase activity"/>
    <property type="evidence" value="ECO:0007669"/>
    <property type="project" value="UniProtKB-KW"/>
</dbReference>
<comment type="caution">
    <text evidence="3">The sequence shown here is derived from an EMBL/GenBank/DDBJ whole genome shotgun (WGS) entry which is preliminary data.</text>
</comment>
<dbReference type="STRING" id="48709.A0A1D2M1J8"/>
<proteinExistence type="predicted"/>
<dbReference type="EMBL" id="LJIJ01007042">
    <property type="protein sequence ID" value="ODM86833.1"/>
    <property type="molecule type" value="Genomic_DNA"/>
</dbReference>
<evidence type="ECO:0000313" key="4">
    <source>
        <dbReference type="Proteomes" id="UP000094527"/>
    </source>
</evidence>
<gene>
    <name evidence="3" type="ORF">Ocin01_19849</name>
</gene>
<evidence type="ECO:0000256" key="1">
    <source>
        <dbReference type="SAM" id="MobiDB-lite"/>
    </source>
</evidence>
<accession>A0A1D2M1J8</accession>
<name>A0A1D2M1J8_ORCCI</name>
<keyword evidence="3" id="KW-0031">Aminopeptidase</keyword>
<keyword evidence="3" id="KW-0378">Hydrolase</keyword>
<dbReference type="SUPFAM" id="SSF53187">
    <property type="entry name" value="Zn-dependent exopeptidases"/>
    <property type="match status" value="1"/>
</dbReference>
<sequence length="326" mass="36484">MSRLYLPLLANRRLIHLSPKPSTPGRSSFVHPLEEGADGAVRQRLECIPKSQRLQPQRPSFRSLAHQSSQLNPPRLHWRIRRSSENSIHLKGGQSYTQQNIIVSIEGQDPTLKDELVILGAHYDTSGSDGTPRRPGRMITRFNHTLEFHFYTANEGQKGSADVAFKYKQEGKKIRGMVNFDSLGFKSGDEISIGFVESLMLKGETVWSPALTSFVKMLVENYLEWKIKPVAVDCSSGEERCSSDYISWHRENHPWAAVTEVNENPHLNTENDSIEKVNFEQVNEFAKLALAVTIELGELALTPHIPDASWSSAFNSAPGCGGSESE</sequence>
<protein>
    <submittedName>
        <fullName evidence="3">Putative leucine aminopeptidase 1</fullName>
    </submittedName>
</protein>
<keyword evidence="3" id="KW-0645">Protease</keyword>
<evidence type="ECO:0000313" key="3">
    <source>
        <dbReference type="EMBL" id="ODM86833.1"/>
    </source>
</evidence>
<reference evidence="3 4" key="1">
    <citation type="journal article" date="2016" name="Genome Biol. Evol.">
        <title>Gene Family Evolution Reflects Adaptation to Soil Environmental Stressors in the Genome of the Collembolan Orchesella cincta.</title>
        <authorList>
            <person name="Faddeeva-Vakhrusheva A."/>
            <person name="Derks M.F."/>
            <person name="Anvar S.Y."/>
            <person name="Agamennone V."/>
            <person name="Suring W."/>
            <person name="Smit S."/>
            <person name="van Straalen N.M."/>
            <person name="Roelofs D."/>
        </authorList>
    </citation>
    <scope>NUCLEOTIDE SEQUENCE [LARGE SCALE GENOMIC DNA]</scope>
    <source>
        <tissue evidence="3">Mixed pool</tissue>
    </source>
</reference>
<dbReference type="Proteomes" id="UP000094527">
    <property type="component" value="Unassembled WGS sequence"/>
</dbReference>
<feature type="domain" description="Peptidase M28" evidence="2">
    <location>
        <begin position="140"/>
        <end position="292"/>
    </location>
</feature>